<dbReference type="EMBL" id="MCFN01000004">
    <property type="protein sequence ID" value="OXB69065.1"/>
    <property type="molecule type" value="Genomic_DNA"/>
</dbReference>
<evidence type="ECO:0000256" key="4">
    <source>
        <dbReference type="ARBA" id="ARBA00022741"/>
    </source>
</evidence>
<evidence type="ECO:0000256" key="6">
    <source>
        <dbReference type="ARBA" id="ARBA00022840"/>
    </source>
</evidence>
<dbReference type="OrthoDB" id="248923at2759"/>
<dbReference type="InterPro" id="IPR016024">
    <property type="entry name" value="ARM-type_fold"/>
</dbReference>
<dbReference type="InterPro" id="IPR011989">
    <property type="entry name" value="ARM-like"/>
</dbReference>
<evidence type="ECO:0000313" key="9">
    <source>
        <dbReference type="EMBL" id="OXB69065.1"/>
    </source>
</evidence>
<dbReference type="Proteomes" id="UP000198323">
    <property type="component" value="Unassembled WGS sequence"/>
</dbReference>
<evidence type="ECO:0000256" key="7">
    <source>
        <dbReference type="ARBA" id="ARBA00047899"/>
    </source>
</evidence>
<accession>A0A226NMT5</accession>
<evidence type="ECO:0000256" key="1">
    <source>
        <dbReference type="ARBA" id="ARBA00012513"/>
    </source>
</evidence>
<dbReference type="GO" id="GO:0005524">
    <property type="term" value="F:ATP binding"/>
    <property type="evidence" value="ECO:0007669"/>
    <property type="project" value="UniProtKB-KW"/>
</dbReference>
<protein>
    <recommendedName>
        <fullName evidence="1">non-specific serine/threonine protein kinase</fullName>
        <ecNumber evidence="1">2.7.11.1</ecNumber>
    </recommendedName>
</protein>
<gene>
    <name evidence="9" type="ORF">ASZ78_009541</name>
</gene>
<evidence type="ECO:0000313" key="10">
    <source>
        <dbReference type="Proteomes" id="UP000198323"/>
    </source>
</evidence>
<dbReference type="PANTHER" id="PTHR24363">
    <property type="entry name" value="SERINE/THREONINE PROTEIN KINASE"/>
    <property type="match status" value="1"/>
</dbReference>
<organism evidence="9 10">
    <name type="scientific">Callipepla squamata</name>
    <name type="common">Scaled quail</name>
    <dbReference type="NCBI Taxonomy" id="9009"/>
    <lineage>
        <taxon>Eukaryota</taxon>
        <taxon>Metazoa</taxon>
        <taxon>Chordata</taxon>
        <taxon>Craniata</taxon>
        <taxon>Vertebrata</taxon>
        <taxon>Euteleostomi</taxon>
        <taxon>Archelosauria</taxon>
        <taxon>Archosauria</taxon>
        <taxon>Dinosauria</taxon>
        <taxon>Saurischia</taxon>
        <taxon>Theropoda</taxon>
        <taxon>Coelurosauria</taxon>
        <taxon>Aves</taxon>
        <taxon>Neognathae</taxon>
        <taxon>Galloanserae</taxon>
        <taxon>Galliformes</taxon>
        <taxon>Odontophoridae</taxon>
        <taxon>Callipepla</taxon>
    </lineage>
</organism>
<evidence type="ECO:0000256" key="2">
    <source>
        <dbReference type="ARBA" id="ARBA00022527"/>
    </source>
</evidence>
<dbReference type="AlphaFoldDB" id="A0A226NMT5"/>
<dbReference type="Gene3D" id="1.25.10.10">
    <property type="entry name" value="Leucine-rich Repeat Variant"/>
    <property type="match status" value="1"/>
</dbReference>
<evidence type="ECO:0000256" key="8">
    <source>
        <dbReference type="ARBA" id="ARBA00048679"/>
    </source>
</evidence>
<keyword evidence="6" id="KW-0067">ATP-binding</keyword>
<keyword evidence="5" id="KW-0418">Kinase</keyword>
<dbReference type="PANTHER" id="PTHR24363:SF0">
    <property type="entry name" value="SERINE_THREONINE KINASE LIKE DOMAIN CONTAINING 1"/>
    <property type="match status" value="1"/>
</dbReference>
<reference evidence="9 10" key="1">
    <citation type="submission" date="2016-07" db="EMBL/GenBank/DDBJ databases">
        <title>Disparate Historic Effective Population Sizes Predicted by Modern Levels of Genome Diversity for the Scaled Quail (Callipepla squamata) and the Northern Bobwhite (Colinus virginianus): Inferences from First and Second Generation Draft Genome Assemblies for Sympatric New World Quail.</title>
        <authorList>
            <person name="Oldeschulte D.L."/>
            <person name="Halley Y.A."/>
            <person name="Bhattarai E.K."/>
            <person name="Brashear W.A."/>
            <person name="Hill J."/>
            <person name="Metz R.P."/>
            <person name="Johnson C.D."/>
            <person name="Rollins D."/>
            <person name="Peterson M.J."/>
            <person name="Bickhart D.M."/>
            <person name="Decker J.E."/>
            <person name="Seabury C.M."/>
        </authorList>
    </citation>
    <scope>NUCLEOTIDE SEQUENCE [LARGE SCALE GENOMIC DNA]</scope>
    <source>
        <strain evidence="9 10">Texas</strain>
        <tissue evidence="9">Leg muscle</tissue>
    </source>
</reference>
<keyword evidence="2" id="KW-0723">Serine/threonine-protein kinase</keyword>
<evidence type="ECO:0000256" key="3">
    <source>
        <dbReference type="ARBA" id="ARBA00022679"/>
    </source>
</evidence>
<evidence type="ECO:0000256" key="5">
    <source>
        <dbReference type="ARBA" id="ARBA00022777"/>
    </source>
</evidence>
<dbReference type="GO" id="GO:0004674">
    <property type="term" value="F:protein serine/threonine kinase activity"/>
    <property type="evidence" value="ECO:0007669"/>
    <property type="project" value="UniProtKB-KW"/>
</dbReference>
<name>A0A226NMT5_CALSU</name>
<comment type="catalytic activity">
    <reaction evidence="7">
        <text>L-threonyl-[protein] + ATP = O-phospho-L-threonyl-[protein] + ADP + H(+)</text>
        <dbReference type="Rhea" id="RHEA:46608"/>
        <dbReference type="Rhea" id="RHEA-COMP:11060"/>
        <dbReference type="Rhea" id="RHEA-COMP:11605"/>
        <dbReference type="ChEBI" id="CHEBI:15378"/>
        <dbReference type="ChEBI" id="CHEBI:30013"/>
        <dbReference type="ChEBI" id="CHEBI:30616"/>
        <dbReference type="ChEBI" id="CHEBI:61977"/>
        <dbReference type="ChEBI" id="CHEBI:456216"/>
        <dbReference type="EC" id="2.7.11.1"/>
    </reaction>
</comment>
<dbReference type="STRING" id="9009.A0A226NMT5"/>
<comment type="caution">
    <text evidence="9">The sequence shown here is derived from an EMBL/GenBank/DDBJ whole genome shotgun (WGS) entry which is preliminary data.</text>
</comment>
<keyword evidence="10" id="KW-1185">Reference proteome</keyword>
<keyword evidence="3" id="KW-0808">Transferase</keyword>
<sequence length="374" mass="41290">METAGEVGSSVECADEKQANEALKEAMDLLKLHHSNICAYKELFVAWDDEAEEITLLLQDIRRDNSHLEGVLPLLQNGDHSSLPLFPILFTMLQIQPSMRPTAKDLIDVPFIGECLIAAGSSLIKQKNTLSSCIIDVFLKGGFGSILGLMQAFWDVEEVQARAMQHLASFVGDKSALPYLLAFSELIVFAMKSHMDSPKLQVDGCSLLLEILSREVAAENLRKAGLISDLLSILQNFIHNEQICHSSCAALWSLAVSGFLDENDYEPTTALLMDALRMNMEGPMLVNNTCLALASLLRLSEISAFRFITDSKGSGINLIKDAYHFYCDDPQVVESICMLINEMAQYGDNDPCGHSTVETAEVEAFCTRTRPVDF</sequence>
<comment type="catalytic activity">
    <reaction evidence="8">
        <text>L-seryl-[protein] + ATP = O-phospho-L-seryl-[protein] + ADP + H(+)</text>
        <dbReference type="Rhea" id="RHEA:17989"/>
        <dbReference type="Rhea" id="RHEA-COMP:9863"/>
        <dbReference type="Rhea" id="RHEA-COMP:11604"/>
        <dbReference type="ChEBI" id="CHEBI:15378"/>
        <dbReference type="ChEBI" id="CHEBI:29999"/>
        <dbReference type="ChEBI" id="CHEBI:30616"/>
        <dbReference type="ChEBI" id="CHEBI:83421"/>
        <dbReference type="ChEBI" id="CHEBI:456216"/>
        <dbReference type="EC" id="2.7.11.1"/>
    </reaction>
</comment>
<dbReference type="EC" id="2.7.11.1" evidence="1"/>
<proteinExistence type="predicted"/>
<keyword evidence="4" id="KW-0547">Nucleotide-binding</keyword>
<dbReference type="SUPFAM" id="SSF48371">
    <property type="entry name" value="ARM repeat"/>
    <property type="match status" value="1"/>
</dbReference>